<sequence>MDYANYPIKFAYNKSSHYISLKAIALLQICEDHLAEDLVPEGATAALPSYGPTSGDGESQGDDPPRLWVQNRMVPGDAYTRNAGDKLAETISFIVVPEVSTI</sequence>
<accession>A0AAN9Q4E7</accession>
<keyword evidence="3" id="KW-1185">Reference proteome</keyword>
<gene>
    <name evidence="2" type="ORF">VNO77_30820</name>
</gene>
<proteinExistence type="predicted"/>
<comment type="caution">
    <text evidence="2">The sequence shown here is derived from an EMBL/GenBank/DDBJ whole genome shotgun (WGS) entry which is preliminary data.</text>
</comment>
<reference evidence="2 3" key="1">
    <citation type="submission" date="2024-01" db="EMBL/GenBank/DDBJ databases">
        <title>The genomes of 5 underutilized Papilionoideae crops provide insights into root nodulation and disease resistanc.</title>
        <authorList>
            <person name="Jiang F."/>
        </authorList>
    </citation>
    <scope>NUCLEOTIDE SEQUENCE [LARGE SCALE GENOMIC DNA]</scope>
    <source>
        <strain evidence="2">LVBAO_FW01</strain>
        <tissue evidence="2">Leaves</tissue>
    </source>
</reference>
<dbReference type="Proteomes" id="UP001367508">
    <property type="component" value="Unassembled WGS sequence"/>
</dbReference>
<evidence type="ECO:0000256" key="1">
    <source>
        <dbReference type="SAM" id="MobiDB-lite"/>
    </source>
</evidence>
<evidence type="ECO:0000313" key="2">
    <source>
        <dbReference type="EMBL" id="KAK7320899.1"/>
    </source>
</evidence>
<dbReference type="EMBL" id="JAYMYQ010000007">
    <property type="protein sequence ID" value="KAK7320899.1"/>
    <property type="molecule type" value="Genomic_DNA"/>
</dbReference>
<organism evidence="2 3">
    <name type="scientific">Canavalia gladiata</name>
    <name type="common">Sword bean</name>
    <name type="synonym">Dolichos gladiatus</name>
    <dbReference type="NCBI Taxonomy" id="3824"/>
    <lineage>
        <taxon>Eukaryota</taxon>
        <taxon>Viridiplantae</taxon>
        <taxon>Streptophyta</taxon>
        <taxon>Embryophyta</taxon>
        <taxon>Tracheophyta</taxon>
        <taxon>Spermatophyta</taxon>
        <taxon>Magnoliopsida</taxon>
        <taxon>eudicotyledons</taxon>
        <taxon>Gunneridae</taxon>
        <taxon>Pentapetalae</taxon>
        <taxon>rosids</taxon>
        <taxon>fabids</taxon>
        <taxon>Fabales</taxon>
        <taxon>Fabaceae</taxon>
        <taxon>Papilionoideae</taxon>
        <taxon>50 kb inversion clade</taxon>
        <taxon>NPAAA clade</taxon>
        <taxon>indigoferoid/millettioid clade</taxon>
        <taxon>Phaseoleae</taxon>
        <taxon>Canavalia</taxon>
    </lineage>
</organism>
<dbReference type="AlphaFoldDB" id="A0AAN9Q4E7"/>
<protein>
    <submittedName>
        <fullName evidence="2">Uncharacterized protein</fullName>
    </submittedName>
</protein>
<feature type="region of interest" description="Disordered" evidence="1">
    <location>
        <begin position="45"/>
        <end position="66"/>
    </location>
</feature>
<evidence type="ECO:0000313" key="3">
    <source>
        <dbReference type="Proteomes" id="UP001367508"/>
    </source>
</evidence>
<name>A0AAN9Q4E7_CANGL</name>